<dbReference type="HOGENOM" id="CLU_018986_4_0_9"/>
<dbReference type="GO" id="GO:0004124">
    <property type="term" value="F:cysteine synthase activity"/>
    <property type="evidence" value="ECO:0007669"/>
    <property type="project" value="TreeGrafter"/>
</dbReference>
<dbReference type="GO" id="GO:0071269">
    <property type="term" value="P:L-homocysteine biosynthetic process"/>
    <property type="evidence" value="ECO:0007669"/>
    <property type="project" value="TreeGrafter"/>
</dbReference>
<dbReference type="InterPro" id="IPR015422">
    <property type="entry name" value="PyrdxlP-dep_Trfase_small"/>
</dbReference>
<comment type="cofactor">
    <cofactor evidence="1 8">
        <name>pyridoxal 5'-phosphate</name>
        <dbReference type="ChEBI" id="CHEBI:597326"/>
    </cofactor>
</comment>
<dbReference type="InterPro" id="IPR000277">
    <property type="entry name" value="Cys/Met-Metab_PyrdxlP-dep_enz"/>
</dbReference>
<gene>
    <name evidence="9" type="ORF">CLOSTMETH_01016</name>
</gene>
<dbReference type="SUPFAM" id="SSF53383">
    <property type="entry name" value="PLP-dependent transferases"/>
    <property type="match status" value="1"/>
</dbReference>
<evidence type="ECO:0000256" key="7">
    <source>
        <dbReference type="PIRSR" id="PIRSR001434-2"/>
    </source>
</evidence>
<dbReference type="AlphaFoldDB" id="C0EAZ9"/>
<dbReference type="CDD" id="cd00614">
    <property type="entry name" value="CGS_like"/>
    <property type="match status" value="1"/>
</dbReference>
<dbReference type="NCBIfam" id="TIGR01326">
    <property type="entry name" value="OAH_OAS_sulfhy"/>
    <property type="match status" value="1"/>
</dbReference>
<feature type="modified residue" description="N6-(pyridoxal phosphate)lysine" evidence="7">
    <location>
        <position position="208"/>
    </location>
</feature>
<proteinExistence type="inferred from homology"/>
<dbReference type="eggNOG" id="COG2873">
    <property type="taxonomic scope" value="Bacteria"/>
</dbReference>
<reference evidence="9 10" key="2">
    <citation type="submission" date="2009-02" db="EMBL/GenBank/DDBJ databases">
        <title>Draft genome sequence of Clostridium methylpentosum (DSM 5476).</title>
        <authorList>
            <person name="Sudarsanam P."/>
            <person name="Ley R."/>
            <person name="Guruge J."/>
            <person name="Turnbaugh P.J."/>
            <person name="Mahowald M."/>
            <person name="Liep D."/>
            <person name="Gordon J."/>
        </authorList>
    </citation>
    <scope>NUCLEOTIDE SEQUENCE [LARGE SCALE GENOMIC DNA]</scope>
    <source>
        <strain evidence="9 10">DSM 5476</strain>
    </source>
</reference>
<evidence type="ECO:0000256" key="4">
    <source>
        <dbReference type="ARBA" id="ARBA00022898"/>
    </source>
</evidence>
<name>C0EAZ9_9FIRM</name>
<sequence>MSTNYKLATIAVRGGYDGEPTTHSTEVPLYLTNAYSFDSIQHAQDLFSLKEPGNIYSRLSNPTVDIMENRIAQLDGGAAALGFASGHAAIFNTIVNLASAGDEVVSSIQIYGGAINMLGVSLKRLGITVKFVDPANLEEWENAITDKTKALFFETIGNPNANVADIAAIAEIGHKHGIPVIADSTFTTPYLCRPIQFGADLVIHSATKFLGGHGAVMGGVVVDAGSFQFKGNPRFPLFNEPDESYHGVVFADTDAPFILRLRALITRDLGACMSPFNAYMILQGLETLHLRMQRHCENSLKVAQFLEQHPDVSFVNYPMLPSSPDYPLVQKYCPNGAGAVFTFGLKGGRERGRRFVEALKLFIHCANVGDSKSIVTHPATTTHSQLSSEQLKAAGISEETVRLSIGIEDCDDIIADLDQAIRASAN</sequence>
<evidence type="ECO:0000256" key="6">
    <source>
        <dbReference type="ARBA" id="ARBA00071157"/>
    </source>
</evidence>
<comment type="similarity">
    <text evidence="5">Belongs to the trans-sulfuration enzymes family. MetZ subfamily.</text>
</comment>
<dbReference type="GO" id="GO:0030170">
    <property type="term" value="F:pyridoxal phosphate binding"/>
    <property type="evidence" value="ECO:0007669"/>
    <property type="project" value="InterPro"/>
</dbReference>
<evidence type="ECO:0000313" key="9">
    <source>
        <dbReference type="EMBL" id="EEG31357.1"/>
    </source>
</evidence>
<evidence type="ECO:0000256" key="3">
    <source>
        <dbReference type="ARBA" id="ARBA00022679"/>
    </source>
</evidence>
<dbReference type="InterPro" id="IPR006235">
    <property type="entry name" value="OAc-hSer/O-AcSer_sulfhydrylase"/>
</dbReference>
<dbReference type="InterPro" id="IPR015424">
    <property type="entry name" value="PyrdxlP-dep_Trfase"/>
</dbReference>
<evidence type="ECO:0000256" key="2">
    <source>
        <dbReference type="ARBA" id="ARBA00011881"/>
    </source>
</evidence>
<dbReference type="GO" id="GO:0005737">
    <property type="term" value="C:cytoplasm"/>
    <property type="evidence" value="ECO:0007669"/>
    <property type="project" value="TreeGrafter"/>
</dbReference>
<dbReference type="PANTHER" id="PTHR43797">
    <property type="entry name" value="HOMOCYSTEINE/CYSTEINE SYNTHASE"/>
    <property type="match status" value="1"/>
</dbReference>
<evidence type="ECO:0000256" key="5">
    <source>
        <dbReference type="ARBA" id="ARBA00060995"/>
    </source>
</evidence>
<evidence type="ECO:0000256" key="1">
    <source>
        <dbReference type="ARBA" id="ARBA00001933"/>
    </source>
</evidence>
<organism evidence="9 10">
    <name type="scientific">[Clostridium] methylpentosum DSM 5476</name>
    <dbReference type="NCBI Taxonomy" id="537013"/>
    <lineage>
        <taxon>Bacteria</taxon>
        <taxon>Bacillati</taxon>
        <taxon>Bacillota</taxon>
        <taxon>Clostridia</taxon>
        <taxon>Eubacteriales</taxon>
        <taxon>Oscillospiraceae</taxon>
        <taxon>Oscillospiraceae incertae sedis</taxon>
    </lineage>
</organism>
<keyword evidence="10" id="KW-1185">Reference proteome</keyword>
<comment type="subunit">
    <text evidence="2">Homotetramer.</text>
</comment>
<dbReference type="STRING" id="537013.CLOSTMETH_01016"/>
<dbReference type="GO" id="GO:0003961">
    <property type="term" value="F:O-acetylhomoserine aminocarboxypropyltransferase activity"/>
    <property type="evidence" value="ECO:0007669"/>
    <property type="project" value="TreeGrafter"/>
</dbReference>
<dbReference type="PANTHER" id="PTHR43797:SF2">
    <property type="entry name" value="HOMOCYSTEINE_CYSTEINE SYNTHASE"/>
    <property type="match status" value="1"/>
</dbReference>
<comment type="caution">
    <text evidence="9">The sequence shown here is derived from an EMBL/GenBank/DDBJ whole genome shotgun (WGS) entry which is preliminary data.</text>
</comment>
<dbReference type="PIRSF" id="PIRSF001434">
    <property type="entry name" value="CGS"/>
    <property type="match status" value="1"/>
</dbReference>
<dbReference type="GO" id="GO:0006535">
    <property type="term" value="P:cysteine biosynthetic process from serine"/>
    <property type="evidence" value="ECO:0007669"/>
    <property type="project" value="TreeGrafter"/>
</dbReference>
<dbReference type="Gene3D" id="3.40.640.10">
    <property type="entry name" value="Type I PLP-dependent aspartate aminotransferase-like (Major domain)"/>
    <property type="match status" value="1"/>
</dbReference>
<evidence type="ECO:0000256" key="8">
    <source>
        <dbReference type="RuleBase" id="RU362118"/>
    </source>
</evidence>
<dbReference type="Proteomes" id="UP000003340">
    <property type="component" value="Unassembled WGS sequence"/>
</dbReference>
<dbReference type="Pfam" id="PF01053">
    <property type="entry name" value="Cys_Met_Meta_PP"/>
    <property type="match status" value="1"/>
</dbReference>
<evidence type="ECO:0000313" key="10">
    <source>
        <dbReference type="Proteomes" id="UP000003340"/>
    </source>
</evidence>
<dbReference type="InterPro" id="IPR015421">
    <property type="entry name" value="PyrdxlP-dep_Trfase_major"/>
</dbReference>
<dbReference type="FunFam" id="3.90.1150.10:FF:000033">
    <property type="entry name" value="Cystathionine gamma-synthase"/>
    <property type="match status" value="1"/>
</dbReference>
<dbReference type="GO" id="GO:0019346">
    <property type="term" value="P:transsulfuration"/>
    <property type="evidence" value="ECO:0007669"/>
    <property type="project" value="InterPro"/>
</dbReference>
<keyword evidence="4 7" id="KW-0663">Pyridoxal phosphate</keyword>
<protein>
    <recommendedName>
        <fullName evidence="6">O-succinylhomoserine sulfhydrylase</fullName>
    </recommendedName>
</protein>
<reference evidence="9 10" key="1">
    <citation type="submission" date="2009-01" db="EMBL/GenBank/DDBJ databases">
        <authorList>
            <person name="Fulton L."/>
            <person name="Clifton S."/>
            <person name="Fulton B."/>
            <person name="Xu J."/>
            <person name="Minx P."/>
            <person name="Pepin K.H."/>
            <person name="Johnson M."/>
            <person name="Bhonagiri V."/>
            <person name="Nash W.E."/>
            <person name="Mardis E.R."/>
            <person name="Wilson R.K."/>
        </authorList>
    </citation>
    <scope>NUCLEOTIDE SEQUENCE [LARGE SCALE GENOMIC DNA]</scope>
    <source>
        <strain evidence="9 10">DSM 5476</strain>
    </source>
</reference>
<dbReference type="InterPro" id="IPR054542">
    <property type="entry name" value="Cys_met_metab_PP"/>
</dbReference>
<dbReference type="FunFam" id="3.40.640.10:FF:000035">
    <property type="entry name" value="O-succinylhomoserine sulfhydrylase"/>
    <property type="match status" value="1"/>
</dbReference>
<dbReference type="EMBL" id="ACEC01000037">
    <property type="protein sequence ID" value="EEG31357.1"/>
    <property type="molecule type" value="Genomic_DNA"/>
</dbReference>
<keyword evidence="3 9" id="KW-0808">Transferase</keyword>
<accession>C0EAZ9</accession>
<dbReference type="PROSITE" id="PS00868">
    <property type="entry name" value="CYS_MET_METAB_PP"/>
    <property type="match status" value="1"/>
</dbReference>
<dbReference type="Gene3D" id="3.90.1150.10">
    <property type="entry name" value="Aspartate Aminotransferase, domain 1"/>
    <property type="match status" value="1"/>
</dbReference>